<keyword evidence="2" id="KW-0472">Membrane</keyword>
<dbReference type="EMBL" id="MU825883">
    <property type="protein sequence ID" value="KAJ7384954.1"/>
    <property type="molecule type" value="Genomic_DNA"/>
</dbReference>
<keyword evidence="2" id="KW-0812">Transmembrane</keyword>
<feature type="transmembrane region" description="Helical" evidence="2">
    <location>
        <begin position="247"/>
        <end position="269"/>
    </location>
</feature>
<protein>
    <recommendedName>
        <fullName evidence="5">Receptor ligand binding region domain-containing protein</fullName>
    </recommendedName>
</protein>
<proteinExistence type="predicted"/>
<evidence type="ECO:0000313" key="4">
    <source>
        <dbReference type="Proteomes" id="UP001163046"/>
    </source>
</evidence>
<sequence length="338" mass="37633">MKEFVNGGYFSLSNAFYGDDWSTILSGGTVGQWRQEYKDRVKKEGHTPTGYASFAHDAIWAYALALDKLFKSYPAGLDTIRTNHTTQLLKKLPPARPTSVVCAGRVIFRDGDRYLPTVEMAQRSPSGVVTVGRVLPNMYGHCGKSRGCLQMNETSIQWSGGSRPTDGRSHPSTHEVCSVESFRAALGISCTGAIAVINTIAIGLFLVVVITLIWICIKRRELISGHTIPEYEDFSVWERRSKRKRHFVRIVNAVVNALLFVPQKIYAYVGRKLEELEDSYLDNMADLAYMEPAVILKGEEPADSIDLKNITVNSETVGSGNQRQETKRESTRLTTSTS</sequence>
<keyword evidence="2" id="KW-1133">Transmembrane helix</keyword>
<feature type="region of interest" description="Disordered" evidence="1">
    <location>
        <begin position="315"/>
        <end position="338"/>
    </location>
</feature>
<evidence type="ECO:0008006" key="5">
    <source>
        <dbReference type="Google" id="ProtNLM"/>
    </source>
</evidence>
<comment type="caution">
    <text evidence="3">The sequence shown here is derived from an EMBL/GenBank/DDBJ whole genome shotgun (WGS) entry which is preliminary data.</text>
</comment>
<name>A0A9W9ZS13_9CNID</name>
<evidence type="ECO:0000313" key="3">
    <source>
        <dbReference type="EMBL" id="KAJ7384954.1"/>
    </source>
</evidence>
<feature type="transmembrane region" description="Helical" evidence="2">
    <location>
        <begin position="193"/>
        <end position="217"/>
    </location>
</feature>
<dbReference type="Gene3D" id="3.40.50.2300">
    <property type="match status" value="2"/>
</dbReference>
<evidence type="ECO:0000256" key="1">
    <source>
        <dbReference type="SAM" id="MobiDB-lite"/>
    </source>
</evidence>
<dbReference type="AlphaFoldDB" id="A0A9W9ZS13"/>
<dbReference type="Proteomes" id="UP001163046">
    <property type="component" value="Unassembled WGS sequence"/>
</dbReference>
<organism evidence="3 4">
    <name type="scientific">Desmophyllum pertusum</name>
    <dbReference type="NCBI Taxonomy" id="174260"/>
    <lineage>
        <taxon>Eukaryota</taxon>
        <taxon>Metazoa</taxon>
        <taxon>Cnidaria</taxon>
        <taxon>Anthozoa</taxon>
        <taxon>Hexacorallia</taxon>
        <taxon>Scleractinia</taxon>
        <taxon>Caryophylliina</taxon>
        <taxon>Caryophylliidae</taxon>
        <taxon>Desmophyllum</taxon>
    </lineage>
</organism>
<evidence type="ECO:0000256" key="2">
    <source>
        <dbReference type="SAM" id="Phobius"/>
    </source>
</evidence>
<gene>
    <name evidence="3" type="ORF">OS493_018642</name>
</gene>
<dbReference type="InterPro" id="IPR028082">
    <property type="entry name" value="Peripla_BP_I"/>
</dbReference>
<accession>A0A9W9ZS13</accession>
<keyword evidence="4" id="KW-1185">Reference proteome</keyword>
<reference evidence="3" key="1">
    <citation type="submission" date="2023-01" db="EMBL/GenBank/DDBJ databases">
        <title>Genome assembly of the deep-sea coral Lophelia pertusa.</title>
        <authorList>
            <person name="Herrera S."/>
            <person name="Cordes E."/>
        </authorList>
    </citation>
    <scope>NUCLEOTIDE SEQUENCE</scope>
    <source>
        <strain evidence="3">USNM1676648</strain>
        <tissue evidence="3">Polyp</tissue>
    </source>
</reference>
<dbReference type="SUPFAM" id="SSF53822">
    <property type="entry name" value="Periplasmic binding protein-like I"/>
    <property type="match status" value="1"/>
</dbReference>